<sequence length="355" mass="39820">MSRRNKDIALDLYEGDGWINIPAIAALGCWCNIIIGKRQVGKTFGTLKYMLDTDRYFLYMRRTVNELQAVAADPDLNPFNALKKVGYDIGIQKAGKISYAIGPCEYLENGDFAIPKKCAIGMALPSIAGIRGFNGGAFTDLVFDEFIPERIIAKRKAEGEALLNAYVTVCGNRELEGQPPLRMWLLANAFDISSPILEQLGCTDIVARMSRSGREWCMTESGVFIAMPHSDKVSDKRKQTALMKHLAGKGNFYKMAMENQFVYNNLENVVPRPLKGMIPLFAYDGMYCYQMDATHYYVCESPHPAHERYGASRQAAVNLQLARPEFRPMVMLGQVDFASVPCLLKTQTYLDIKDK</sequence>
<dbReference type="InterPro" id="IPR008784">
    <property type="entry name" value="Podovirus_Gp16"/>
</dbReference>
<reference evidence="1" key="1">
    <citation type="journal article" date="2021" name="Proc. Natl. Acad. Sci. U.S.A.">
        <title>A Catalog of Tens of Thousands of Viruses from Human Metagenomes Reveals Hidden Associations with Chronic Diseases.</title>
        <authorList>
            <person name="Tisza M.J."/>
            <person name="Buck C.B."/>
        </authorList>
    </citation>
    <scope>NUCLEOTIDE SEQUENCE</scope>
    <source>
        <strain evidence="1">CtZDN4</strain>
    </source>
</reference>
<proteinExistence type="predicted"/>
<organism evidence="1">
    <name type="scientific">Podoviridae sp. ctZDN4</name>
    <dbReference type="NCBI Taxonomy" id="2825258"/>
    <lineage>
        <taxon>Viruses</taxon>
        <taxon>Duplodnaviria</taxon>
        <taxon>Heunggongvirae</taxon>
        <taxon>Uroviricota</taxon>
        <taxon>Caudoviricetes</taxon>
    </lineage>
</organism>
<dbReference type="PROSITE" id="PS51257">
    <property type="entry name" value="PROKAR_LIPOPROTEIN"/>
    <property type="match status" value="1"/>
</dbReference>
<accession>A0A8S5U4B6</accession>
<protein>
    <submittedName>
        <fullName evidence="1">Terminase</fullName>
    </submittedName>
</protein>
<evidence type="ECO:0000313" key="1">
    <source>
        <dbReference type="EMBL" id="DAF89291.1"/>
    </source>
</evidence>
<name>A0A8S5U4B6_9CAUD</name>
<dbReference type="Pfam" id="PF05894">
    <property type="entry name" value="Podovirus_Gp16"/>
    <property type="match status" value="1"/>
</dbReference>
<dbReference type="EMBL" id="BK016006">
    <property type="protein sequence ID" value="DAF89291.1"/>
    <property type="molecule type" value="Genomic_DNA"/>
</dbReference>